<dbReference type="Proteomes" id="UP001156102">
    <property type="component" value="Unassembled WGS sequence"/>
</dbReference>
<evidence type="ECO:0000313" key="2">
    <source>
        <dbReference type="Proteomes" id="UP001156102"/>
    </source>
</evidence>
<reference evidence="1" key="1">
    <citation type="submission" date="2022-07" db="EMBL/GenBank/DDBJ databases">
        <authorList>
            <person name="Li W.-J."/>
            <person name="Deng Q.-Q."/>
        </authorList>
    </citation>
    <scope>NUCLEOTIDE SEQUENCE</scope>
    <source>
        <strain evidence="1">SYSU M60031</strain>
    </source>
</reference>
<keyword evidence="2" id="KW-1185">Reference proteome</keyword>
<organism evidence="1 2">
    <name type="scientific">Ectobacillus ponti</name>
    <dbReference type="NCBI Taxonomy" id="2961894"/>
    <lineage>
        <taxon>Bacteria</taxon>
        <taxon>Bacillati</taxon>
        <taxon>Bacillota</taxon>
        <taxon>Bacilli</taxon>
        <taxon>Bacillales</taxon>
        <taxon>Bacillaceae</taxon>
        <taxon>Ectobacillus</taxon>
    </lineage>
</organism>
<gene>
    <name evidence="1" type="ORF">NK662_17825</name>
</gene>
<proteinExistence type="predicted"/>
<protein>
    <submittedName>
        <fullName evidence="1">Uncharacterized protein</fullName>
    </submittedName>
</protein>
<evidence type="ECO:0000313" key="1">
    <source>
        <dbReference type="EMBL" id="MCP8970384.1"/>
    </source>
</evidence>
<dbReference type="RefSeq" id="WP_254760304.1">
    <property type="nucleotide sequence ID" value="NZ_JANCLT010000011.1"/>
</dbReference>
<dbReference type="AlphaFoldDB" id="A0AA41XBN9"/>
<comment type="caution">
    <text evidence="1">The sequence shown here is derived from an EMBL/GenBank/DDBJ whole genome shotgun (WGS) entry which is preliminary data.</text>
</comment>
<accession>A0AA41XBN9</accession>
<sequence>MRKWLASLWLILLLPLILSLNPVVYDAGYLAQYQSPEGIRFLSYSRAWDEKQLRALYQELLRNKHGKELAALREVQVYGEEHARMNGEYHPATRVITLYNGDRKRTTAAMRNTLSHEYGHHFAFYYFPQHVLPIQTEWKTLRGADDAYSLAFWKYWNGYHKWFAPEIFADDYMMLYGATQKLNGHDEDVFAKMTTPENEDLPNVLENQKLQHYLEQGSGLHVDQDRVLSTPKWTKLSAHALTVNIMQRPDILYRFSFDYYEGKQQTVTAWTHRGTLTVSSAGQNGTVSLPFEKTLLPEQKGFDGSVCVTVEAVDLHTGLGLKRVLARFEMRDGAATQ</sequence>
<dbReference type="EMBL" id="JANCLT010000011">
    <property type="protein sequence ID" value="MCP8970384.1"/>
    <property type="molecule type" value="Genomic_DNA"/>
</dbReference>
<name>A0AA41XBN9_9BACI</name>